<dbReference type="Gene3D" id="1.20.1250.20">
    <property type="entry name" value="MFS general substrate transporter like domains"/>
    <property type="match status" value="1"/>
</dbReference>
<protein>
    <recommendedName>
        <fullName evidence="8">Major facilitator superfamily (MFS) profile domain-containing protein</fullName>
    </recommendedName>
</protein>
<keyword evidence="10" id="KW-1185">Reference proteome</keyword>
<evidence type="ECO:0000313" key="9">
    <source>
        <dbReference type="EMBL" id="QKX53157.1"/>
    </source>
</evidence>
<dbReference type="SUPFAM" id="SSF103473">
    <property type="entry name" value="MFS general substrate transporter"/>
    <property type="match status" value="1"/>
</dbReference>
<evidence type="ECO:0000256" key="5">
    <source>
        <dbReference type="ARBA" id="ARBA00023136"/>
    </source>
</evidence>
<feature type="domain" description="Major facilitator superfamily (MFS) profile" evidence="8">
    <location>
        <begin position="57"/>
        <end position="560"/>
    </location>
</feature>
<dbReference type="FunFam" id="1.20.1720.10:FF:000012">
    <property type="entry name" value="MFS toxin efflux pump (AflT)"/>
    <property type="match status" value="1"/>
</dbReference>
<feature type="transmembrane region" description="Helical" evidence="7">
    <location>
        <begin position="121"/>
        <end position="141"/>
    </location>
</feature>
<feature type="region of interest" description="Disordered" evidence="6">
    <location>
        <begin position="1"/>
        <end position="40"/>
    </location>
</feature>
<feature type="transmembrane region" description="Helical" evidence="7">
    <location>
        <begin position="180"/>
        <end position="201"/>
    </location>
</feature>
<sequence>MENTTAESLDKTPVDQTTSTSTSSQHGDGDAVKETEAAPADGQDAREYVEGFKLAIVIASVALSCFLMLLDTMIISTAIPRITDTFNSLPDVGWYASAYQFGSAAPQPLTGRIYQRFRTKWVFLSFFAIFEIGSLLCATATSSNMLIVGRAVAGFGAAGIIVGAITIISSCVPLEKRPGLLGITMGFNQLGLVAGPLVGGAFTSYTTWRWCFYVNLPAGAFAVVAISLLRIPEQTKKDKALAVLPKLHKYLDLVGFVLFAAAVLQLLLALQYGGNQYAWNNSRVIGLFCGAAVTGIVWFCWNIHKGDDGLLPHSMLSRTAVWSSGVYQACLMSAIYGAVYYLPIYFQSIHNTSPMMSGVYLLPIILPQLAMAASSGAIISKIGYVIPLALFSTVLVSIATGLYSILRPDSPKGEWIGFMIIGGLGSGAGLQVACAELASGMAWMVFAQSLAPSIELSLANVIFSSSLKSQLALHAPNANAAEIIHAGATGFRAIVNEDDLPGILLAYANSLNRVFYLIVSIGALCGIWVWGMGWTDIRKKTAATGDMADKAEKADDKTNE</sequence>
<dbReference type="GO" id="GO:0022857">
    <property type="term" value="F:transmembrane transporter activity"/>
    <property type="evidence" value="ECO:0007669"/>
    <property type="project" value="InterPro"/>
</dbReference>
<keyword evidence="4 7" id="KW-1133">Transmembrane helix</keyword>
<name>A0A7H8QGU5_TALRU</name>
<evidence type="ECO:0000256" key="2">
    <source>
        <dbReference type="ARBA" id="ARBA00007520"/>
    </source>
</evidence>
<dbReference type="OrthoDB" id="10021397at2759"/>
<accession>A0A7H8QGU5</accession>
<reference evidence="10" key="1">
    <citation type="submission" date="2020-06" db="EMBL/GenBank/DDBJ databases">
        <title>A chromosome-scale genome assembly of Talaromyces rugulosus W13939.</title>
        <authorList>
            <person name="Wang B."/>
            <person name="Guo L."/>
            <person name="Ye K."/>
            <person name="Wang L."/>
        </authorList>
    </citation>
    <scope>NUCLEOTIDE SEQUENCE [LARGE SCALE GENOMIC DNA]</scope>
    <source>
        <strain evidence="10">W13939</strain>
    </source>
</reference>
<dbReference type="PANTHER" id="PTHR23501">
    <property type="entry name" value="MAJOR FACILITATOR SUPERFAMILY"/>
    <property type="match status" value="1"/>
</dbReference>
<feature type="compositionally biased region" description="Basic and acidic residues" evidence="6">
    <location>
        <begin position="27"/>
        <end position="36"/>
    </location>
</feature>
<evidence type="ECO:0000256" key="7">
    <source>
        <dbReference type="SAM" id="Phobius"/>
    </source>
</evidence>
<dbReference type="PROSITE" id="PS50850">
    <property type="entry name" value="MFS"/>
    <property type="match status" value="1"/>
</dbReference>
<evidence type="ECO:0000256" key="6">
    <source>
        <dbReference type="SAM" id="MobiDB-lite"/>
    </source>
</evidence>
<feature type="transmembrane region" description="Helical" evidence="7">
    <location>
        <begin position="250"/>
        <end position="272"/>
    </location>
</feature>
<evidence type="ECO:0000256" key="4">
    <source>
        <dbReference type="ARBA" id="ARBA00022989"/>
    </source>
</evidence>
<dbReference type="GeneID" id="55987748"/>
<gene>
    <name evidence="9" type="ORF">TRUGW13939_00233</name>
</gene>
<evidence type="ECO:0000313" key="10">
    <source>
        <dbReference type="Proteomes" id="UP000509510"/>
    </source>
</evidence>
<dbReference type="GO" id="GO:0005886">
    <property type="term" value="C:plasma membrane"/>
    <property type="evidence" value="ECO:0007669"/>
    <property type="project" value="TreeGrafter"/>
</dbReference>
<organism evidence="9 10">
    <name type="scientific">Talaromyces rugulosus</name>
    <name type="common">Penicillium rugulosum</name>
    <dbReference type="NCBI Taxonomy" id="121627"/>
    <lineage>
        <taxon>Eukaryota</taxon>
        <taxon>Fungi</taxon>
        <taxon>Dikarya</taxon>
        <taxon>Ascomycota</taxon>
        <taxon>Pezizomycotina</taxon>
        <taxon>Eurotiomycetes</taxon>
        <taxon>Eurotiomycetidae</taxon>
        <taxon>Eurotiales</taxon>
        <taxon>Trichocomaceae</taxon>
        <taxon>Talaromyces</taxon>
        <taxon>Talaromyces sect. Islandici</taxon>
    </lineage>
</organism>
<dbReference type="Proteomes" id="UP000509510">
    <property type="component" value="Chromosome I"/>
</dbReference>
<dbReference type="CDD" id="cd17502">
    <property type="entry name" value="MFS_Azr1_MDR_like"/>
    <property type="match status" value="1"/>
</dbReference>
<evidence type="ECO:0000259" key="8">
    <source>
        <dbReference type="PROSITE" id="PS50850"/>
    </source>
</evidence>
<dbReference type="KEGG" id="trg:TRUGW13939_00233"/>
<evidence type="ECO:0000256" key="1">
    <source>
        <dbReference type="ARBA" id="ARBA00004141"/>
    </source>
</evidence>
<comment type="subcellular location">
    <subcellularLocation>
        <location evidence="1">Membrane</location>
        <topology evidence="1">Multi-pass membrane protein</topology>
    </subcellularLocation>
</comment>
<feature type="transmembrane region" description="Helical" evidence="7">
    <location>
        <begin position="415"/>
        <end position="434"/>
    </location>
</feature>
<dbReference type="RefSeq" id="XP_035339336.1">
    <property type="nucleotide sequence ID" value="XM_035483443.1"/>
</dbReference>
<dbReference type="InterPro" id="IPR020846">
    <property type="entry name" value="MFS_dom"/>
</dbReference>
<feature type="transmembrane region" description="Helical" evidence="7">
    <location>
        <begin position="514"/>
        <end position="531"/>
    </location>
</feature>
<keyword evidence="5 7" id="KW-0472">Membrane</keyword>
<feature type="transmembrane region" description="Helical" evidence="7">
    <location>
        <begin position="147"/>
        <end position="168"/>
    </location>
</feature>
<feature type="transmembrane region" description="Helical" evidence="7">
    <location>
        <begin position="358"/>
        <end position="379"/>
    </location>
</feature>
<keyword evidence="3 7" id="KW-0812">Transmembrane</keyword>
<feature type="transmembrane region" description="Helical" evidence="7">
    <location>
        <begin position="207"/>
        <end position="229"/>
    </location>
</feature>
<evidence type="ECO:0000256" key="3">
    <source>
        <dbReference type="ARBA" id="ARBA00022692"/>
    </source>
</evidence>
<dbReference type="EMBL" id="CP055898">
    <property type="protein sequence ID" value="QKX53157.1"/>
    <property type="molecule type" value="Genomic_DNA"/>
</dbReference>
<feature type="transmembrane region" description="Helical" evidence="7">
    <location>
        <begin position="384"/>
        <end position="403"/>
    </location>
</feature>
<feature type="transmembrane region" description="Helical" evidence="7">
    <location>
        <begin position="284"/>
        <end position="304"/>
    </location>
</feature>
<comment type="similarity">
    <text evidence="2">Belongs to the major facilitator superfamily. TCR/Tet family.</text>
</comment>
<dbReference type="InterPro" id="IPR011701">
    <property type="entry name" value="MFS"/>
</dbReference>
<proteinExistence type="inferred from homology"/>
<dbReference type="Pfam" id="PF07690">
    <property type="entry name" value="MFS_1"/>
    <property type="match status" value="1"/>
</dbReference>
<feature type="transmembrane region" description="Helical" evidence="7">
    <location>
        <begin position="51"/>
        <end position="70"/>
    </location>
</feature>
<dbReference type="PANTHER" id="PTHR23501:SF193">
    <property type="entry name" value="MULTIDRUG TRANSPORTER, PUTATIVE (AFU_ORTHOLOGUE AFUA_8G00940)-RELATED"/>
    <property type="match status" value="1"/>
</dbReference>
<feature type="transmembrane region" description="Helical" evidence="7">
    <location>
        <begin position="325"/>
        <end position="346"/>
    </location>
</feature>
<dbReference type="InterPro" id="IPR036259">
    <property type="entry name" value="MFS_trans_sf"/>
</dbReference>
<dbReference type="AlphaFoldDB" id="A0A7H8QGU5"/>